<keyword evidence="1" id="KW-1133">Transmembrane helix</keyword>
<evidence type="ECO:0000256" key="1">
    <source>
        <dbReference type="SAM" id="Phobius"/>
    </source>
</evidence>
<keyword evidence="1" id="KW-0472">Membrane</keyword>
<dbReference type="RefSeq" id="WP_104428188.1">
    <property type="nucleotide sequence ID" value="NZ_PTIZ01000003.1"/>
</dbReference>
<dbReference type="InterPro" id="IPR021279">
    <property type="entry name" value="DUF2721"/>
</dbReference>
<gene>
    <name evidence="2" type="ORF">B0F87_10375</name>
</gene>
<feature type="transmembrane region" description="Helical" evidence="1">
    <location>
        <begin position="12"/>
        <end position="31"/>
    </location>
</feature>
<keyword evidence="1" id="KW-0812">Transmembrane</keyword>
<accession>A0A2S6HG51</accession>
<name>A0A2S6HG51_9GAMM</name>
<organism evidence="2 3">
    <name type="scientific">Methylobacter tundripaludum</name>
    <dbReference type="NCBI Taxonomy" id="173365"/>
    <lineage>
        <taxon>Bacteria</taxon>
        <taxon>Pseudomonadati</taxon>
        <taxon>Pseudomonadota</taxon>
        <taxon>Gammaproteobacteria</taxon>
        <taxon>Methylococcales</taxon>
        <taxon>Methylococcaceae</taxon>
        <taxon>Methylobacter</taxon>
    </lineage>
</organism>
<evidence type="ECO:0000313" key="2">
    <source>
        <dbReference type="EMBL" id="PPK76468.1"/>
    </source>
</evidence>
<feature type="transmembrane region" description="Helical" evidence="1">
    <location>
        <begin position="105"/>
        <end position="128"/>
    </location>
</feature>
<evidence type="ECO:0000313" key="3">
    <source>
        <dbReference type="Proteomes" id="UP000240010"/>
    </source>
</evidence>
<dbReference type="AlphaFoldDB" id="A0A2S6HG51"/>
<dbReference type="EMBL" id="PTIZ01000003">
    <property type="protein sequence ID" value="PPK76468.1"/>
    <property type="molecule type" value="Genomic_DNA"/>
</dbReference>
<dbReference type="Proteomes" id="UP000240010">
    <property type="component" value="Unassembled WGS sequence"/>
</dbReference>
<sequence length="142" mass="15969">MLAKLDGIVELITSSLVLFSSIGIFVLTLNARYTHAIGRVRDIYTELKTSNEAEKLEIELNTMVYRCHVLKWSFGLLLCSAISSGVFMLGSIALRFTDQINAEVLILFVVFSVLFIFSSMVCLFIDVLTSLRATMIHIERVK</sequence>
<feature type="transmembrane region" description="Helical" evidence="1">
    <location>
        <begin position="72"/>
        <end position="93"/>
    </location>
</feature>
<protein>
    <submittedName>
        <fullName evidence="2">Uncharacterized protein DUF2721</fullName>
    </submittedName>
</protein>
<dbReference type="Pfam" id="PF11026">
    <property type="entry name" value="DUF2721"/>
    <property type="match status" value="1"/>
</dbReference>
<proteinExistence type="predicted"/>
<reference evidence="2 3" key="1">
    <citation type="submission" date="2018-02" db="EMBL/GenBank/DDBJ databases">
        <title>Subsurface microbial communities from deep shales in Ohio and West Virginia, USA.</title>
        <authorList>
            <person name="Wrighton K."/>
        </authorList>
    </citation>
    <scope>NUCLEOTIDE SEQUENCE [LARGE SCALE GENOMIC DNA]</scope>
    <source>
        <strain evidence="2 3">OWC-DMM</strain>
    </source>
</reference>
<comment type="caution">
    <text evidence="2">The sequence shown here is derived from an EMBL/GenBank/DDBJ whole genome shotgun (WGS) entry which is preliminary data.</text>
</comment>